<accession>A0A2G8SH33</accession>
<dbReference type="AlphaFoldDB" id="A0A2G8SH33"/>
<protein>
    <submittedName>
        <fullName evidence="1">Uncharacterized protein</fullName>
    </submittedName>
</protein>
<dbReference type="OrthoDB" id="2756950at2759"/>
<dbReference type="Proteomes" id="UP000230002">
    <property type="component" value="Unassembled WGS sequence"/>
</dbReference>
<sequence>MATVNASPDIISDFGRSSSIFVDHRAETLPYTPTTPSCRALGWTQITANILSGISFASFKCYNGVYSATQSYKLRQFDFRGLGESDIYQSPPEVLQEVITLFVDPPFLTAQPSVTGSITSILVCRFILSLRRFDSGSSSEVDTSDVRIEWLQATSSGLQRQLRGHMASTSTGVLQFAALPSETLPAFIASFGHPVHVDDLELEMDPEVDAELEEIVREDLLY</sequence>
<dbReference type="EMBL" id="AYKW01000009">
    <property type="protein sequence ID" value="PIL32878.1"/>
    <property type="molecule type" value="Genomic_DNA"/>
</dbReference>
<reference evidence="1 2" key="1">
    <citation type="journal article" date="2015" name="Sci. Rep.">
        <title>Chromosome-level genome map provides insights into diverse defense mechanisms in the medicinal fungus Ganoderma sinense.</title>
        <authorList>
            <person name="Zhu Y."/>
            <person name="Xu J."/>
            <person name="Sun C."/>
            <person name="Zhou S."/>
            <person name="Xu H."/>
            <person name="Nelson D.R."/>
            <person name="Qian J."/>
            <person name="Song J."/>
            <person name="Luo H."/>
            <person name="Xiang L."/>
            <person name="Li Y."/>
            <person name="Xu Z."/>
            <person name="Ji A."/>
            <person name="Wang L."/>
            <person name="Lu S."/>
            <person name="Hayward A."/>
            <person name="Sun W."/>
            <person name="Li X."/>
            <person name="Schwartz D.C."/>
            <person name="Wang Y."/>
            <person name="Chen S."/>
        </authorList>
    </citation>
    <scope>NUCLEOTIDE SEQUENCE [LARGE SCALE GENOMIC DNA]</scope>
    <source>
        <strain evidence="1 2">ZZ0214-1</strain>
    </source>
</reference>
<proteinExistence type="predicted"/>
<gene>
    <name evidence="1" type="ORF">GSI_04996</name>
</gene>
<keyword evidence="2" id="KW-1185">Reference proteome</keyword>
<comment type="caution">
    <text evidence="1">The sequence shown here is derived from an EMBL/GenBank/DDBJ whole genome shotgun (WGS) entry which is preliminary data.</text>
</comment>
<organism evidence="1 2">
    <name type="scientific">Ganoderma sinense ZZ0214-1</name>
    <dbReference type="NCBI Taxonomy" id="1077348"/>
    <lineage>
        <taxon>Eukaryota</taxon>
        <taxon>Fungi</taxon>
        <taxon>Dikarya</taxon>
        <taxon>Basidiomycota</taxon>
        <taxon>Agaricomycotina</taxon>
        <taxon>Agaricomycetes</taxon>
        <taxon>Polyporales</taxon>
        <taxon>Polyporaceae</taxon>
        <taxon>Ganoderma</taxon>
    </lineage>
</organism>
<evidence type="ECO:0000313" key="1">
    <source>
        <dbReference type="EMBL" id="PIL32878.1"/>
    </source>
</evidence>
<evidence type="ECO:0000313" key="2">
    <source>
        <dbReference type="Proteomes" id="UP000230002"/>
    </source>
</evidence>
<name>A0A2G8SH33_9APHY</name>